<dbReference type="PANTHER" id="PTHR11705:SF143">
    <property type="entry name" value="SLL0236 PROTEIN"/>
    <property type="match status" value="1"/>
</dbReference>
<dbReference type="PANTHER" id="PTHR11705">
    <property type="entry name" value="PROTEASE FAMILY M14 CARBOXYPEPTIDASE A,B"/>
    <property type="match status" value="1"/>
</dbReference>
<feature type="signal peptide" evidence="8">
    <location>
        <begin position="1"/>
        <end position="20"/>
    </location>
</feature>
<evidence type="ECO:0000256" key="1">
    <source>
        <dbReference type="ARBA" id="ARBA00001947"/>
    </source>
</evidence>
<feature type="chain" id="PRO_5045399416" description="Peptidase M14 domain-containing protein" evidence="8">
    <location>
        <begin position="21"/>
        <end position="690"/>
    </location>
</feature>
<evidence type="ECO:0000256" key="6">
    <source>
        <dbReference type="ARBA" id="ARBA00023049"/>
    </source>
</evidence>
<evidence type="ECO:0000313" key="10">
    <source>
        <dbReference type="EMBL" id="KGN29017.1"/>
    </source>
</evidence>
<evidence type="ECO:0000256" key="5">
    <source>
        <dbReference type="ARBA" id="ARBA00022833"/>
    </source>
</evidence>
<dbReference type="EMBL" id="AVPI01000067">
    <property type="protein sequence ID" value="KGN29017.1"/>
    <property type="molecule type" value="Genomic_DNA"/>
</dbReference>
<dbReference type="InterPro" id="IPR000834">
    <property type="entry name" value="Peptidase_M14"/>
</dbReference>
<keyword evidence="11" id="KW-1185">Reference proteome</keyword>
<feature type="domain" description="Peptidase M14" evidence="9">
    <location>
        <begin position="119"/>
        <end position="430"/>
    </location>
</feature>
<evidence type="ECO:0000256" key="2">
    <source>
        <dbReference type="ARBA" id="ARBA00005988"/>
    </source>
</evidence>
<dbReference type="PROSITE" id="PS52035">
    <property type="entry name" value="PEPTIDASE_M14"/>
    <property type="match status" value="1"/>
</dbReference>
<evidence type="ECO:0000259" key="9">
    <source>
        <dbReference type="PROSITE" id="PS52035"/>
    </source>
</evidence>
<gene>
    <name evidence="10" type="ORF">N798_15505</name>
</gene>
<dbReference type="Pfam" id="PF00246">
    <property type="entry name" value="Peptidase_M14"/>
    <property type="match status" value="1"/>
</dbReference>
<keyword evidence="6" id="KW-0482">Metalloprotease</keyword>
<dbReference type="SMART" id="SM00631">
    <property type="entry name" value="Zn_pept"/>
    <property type="match status" value="1"/>
</dbReference>
<feature type="active site" description="Proton donor/acceptor" evidence="7">
    <location>
        <position position="399"/>
    </location>
</feature>
<reference evidence="10 11" key="1">
    <citation type="submission" date="2013-08" db="EMBL/GenBank/DDBJ databases">
        <title>The genome sequence of Knoellia flava.</title>
        <authorList>
            <person name="Zhu W."/>
            <person name="Wang G."/>
        </authorList>
    </citation>
    <scope>NUCLEOTIDE SEQUENCE [LARGE SCALE GENOMIC DNA]</scope>
    <source>
        <strain evidence="10 11">TL1</strain>
    </source>
</reference>
<keyword evidence="3" id="KW-0645">Protease</keyword>
<evidence type="ECO:0000256" key="7">
    <source>
        <dbReference type="PROSITE-ProRule" id="PRU01379"/>
    </source>
</evidence>
<proteinExistence type="inferred from homology"/>
<dbReference type="Gene3D" id="2.60.120.380">
    <property type="match status" value="1"/>
</dbReference>
<protein>
    <recommendedName>
        <fullName evidence="9">Peptidase M14 domain-containing protein</fullName>
    </recommendedName>
</protein>
<sequence length="690" mass="72636">MVSALALVAAGLAGAGVATAAPHPAAQDEKVQIVTVHAATQKERSAVDALGLDTTEHADEHGVDVVLHGAADVARLRAAGKKWTVKVADLAAVERANAQKDKAYATSVAESELPSGRTGYRTLADYNDEMTALAAKHPTKVKPLTLANASVLGKPINGIEITDGAANTSDGKPVFLIMGAHHAREWPSSEHAMEFAYDLLESGDARNAGLLRDMRTIVVPVVNVDGFQISRSAAPLGNFSQFDYEMKRKNCSISAKTPALYTTGTCADNRAGRLRGTDPNRNYPGFWGGPGASTSWSSDTYRGDGPGSEPEVDAVRKLISSRQVTTLITNHTYSNLVLRPPSLASTGFSPDEIAYSALGAQFAEHNDYANIPSFGLYDTSGSTEDWSYWNTGGFGFTFEIGTEGFHPPFQTGVVAEYMGLAPAAGAGKGGNREAYYDAAEAARNPELHSTITGKAPANTTLTIRKTYQGMTSPVIQPGGATTDPIPYTDVLTSSLKGKGGAFSWAVNPSTRPLVAGRYGRDPVAPTQPSSPIANPAGVPAVNGSEFTNVSIQGLPTYDNGKVVFTFGWPGPNPDPVTDWDFYIYDAEGNQVASAATLANPEVATALDPVPGGYRVEAVNYANGATADWTGTMSFLPPDPAIVTGVKESWNLTCTNKQGKMVGNRSIVVDRGQSVDVGNPCNRAKVASSNE</sequence>
<name>A0ABR4X9U5_9MICO</name>
<keyword evidence="4" id="KW-0378">Hydrolase</keyword>
<dbReference type="Gene3D" id="3.40.630.10">
    <property type="entry name" value="Zn peptidases"/>
    <property type="match status" value="1"/>
</dbReference>
<comment type="similarity">
    <text evidence="2 7">Belongs to the peptidase M14 family.</text>
</comment>
<evidence type="ECO:0000313" key="11">
    <source>
        <dbReference type="Proteomes" id="UP000029990"/>
    </source>
</evidence>
<comment type="caution">
    <text evidence="10">The sequence shown here is derived from an EMBL/GenBank/DDBJ whole genome shotgun (WGS) entry which is preliminary data.</text>
</comment>
<evidence type="ECO:0000256" key="3">
    <source>
        <dbReference type="ARBA" id="ARBA00022670"/>
    </source>
</evidence>
<evidence type="ECO:0000256" key="4">
    <source>
        <dbReference type="ARBA" id="ARBA00022801"/>
    </source>
</evidence>
<keyword evidence="5" id="KW-0862">Zinc</keyword>
<dbReference type="Proteomes" id="UP000029990">
    <property type="component" value="Unassembled WGS sequence"/>
</dbReference>
<dbReference type="SUPFAM" id="SSF53187">
    <property type="entry name" value="Zn-dependent exopeptidases"/>
    <property type="match status" value="1"/>
</dbReference>
<accession>A0ABR4X9U5</accession>
<keyword evidence="8" id="KW-0732">Signal</keyword>
<organism evidence="10 11">
    <name type="scientific">Knoellia flava TL1</name>
    <dbReference type="NCBI Taxonomy" id="1385518"/>
    <lineage>
        <taxon>Bacteria</taxon>
        <taxon>Bacillati</taxon>
        <taxon>Actinomycetota</taxon>
        <taxon>Actinomycetes</taxon>
        <taxon>Micrococcales</taxon>
        <taxon>Intrasporangiaceae</taxon>
        <taxon>Knoellia</taxon>
    </lineage>
</organism>
<evidence type="ECO:0000256" key="8">
    <source>
        <dbReference type="SAM" id="SignalP"/>
    </source>
</evidence>
<comment type="cofactor">
    <cofactor evidence="1">
        <name>Zn(2+)</name>
        <dbReference type="ChEBI" id="CHEBI:29105"/>
    </cofactor>
</comment>